<keyword evidence="7 9" id="KW-0675">Receptor</keyword>
<dbReference type="Pfam" id="PF00001">
    <property type="entry name" value="7tm_1"/>
    <property type="match status" value="1"/>
</dbReference>
<evidence type="ECO:0000256" key="7">
    <source>
        <dbReference type="ARBA" id="ARBA00023170"/>
    </source>
</evidence>
<reference evidence="12" key="1">
    <citation type="submission" date="2021-01" db="EMBL/GenBank/DDBJ databases">
        <authorList>
            <person name="Zahm M."/>
            <person name="Roques C."/>
            <person name="Cabau C."/>
            <person name="Klopp C."/>
            <person name="Donnadieu C."/>
            <person name="Jouanno E."/>
            <person name="Lampietro C."/>
            <person name="Louis A."/>
            <person name="Herpin A."/>
            <person name="Echchiki A."/>
            <person name="Berthelot C."/>
            <person name="Parey E."/>
            <person name="Roest-Crollius H."/>
            <person name="Braasch I."/>
            <person name="Postlethwait J."/>
            <person name="Bobe J."/>
            <person name="Montfort J."/>
            <person name="Bouchez O."/>
            <person name="Begum T."/>
            <person name="Mejri S."/>
            <person name="Adams A."/>
            <person name="Chen W.-J."/>
            <person name="Guiguen Y."/>
        </authorList>
    </citation>
    <scope>NUCLEOTIDE SEQUENCE</scope>
    <source>
        <tissue evidence="12">Blood</tissue>
    </source>
</reference>
<name>A0A8T3CUU3_9TELE</name>
<evidence type="ECO:0000256" key="9">
    <source>
        <dbReference type="RuleBase" id="RU000688"/>
    </source>
</evidence>
<feature type="transmembrane region" description="Helical" evidence="10">
    <location>
        <begin position="211"/>
        <end position="229"/>
    </location>
</feature>
<dbReference type="AlphaFoldDB" id="A0A8T3CUU3"/>
<feature type="transmembrane region" description="Helical" evidence="10">
    <location>
        <begin position="136"/>
        <end position="161"/>
    </location>
</feature>
<dbReference type="PANTHER" id="PTHR10489:SF671">
    <property type="entry name" value="C-X-C CHEMOKINE RECEPTOR TYPE 3"/>
    <property type="match status" value="1"/>
</dbReference>
<dbReference type="GO" id="GO:0060326">
    <property type="term" value="P:cell chemotaxis"/>
    <property type="evidence" value="ECO:0007669"/>
    <property type="project" value="TreeGrafter"/>
</dbReference>
<dbReference type="PROSITE" id="PS00237">
    <property type="entry name" value="G_PROTEIN_RECEP_F1_1"/>
    <property type="match status" value="1"/>
</dbReference>
<evidence type="ECO:0000256" key="4">
    <source>
        <dbReference type="ARBA" id="ARBA00022989"/>
    </source>
</evidence>
<keyword evidence="8 9" id="KW-0807">Transducer</keyword>
<keyword evidence="4 10" id="KW-1133">Transmembrane helix</keyword>
<evidence type="ECO:0000259" key="11">
    <source>
        <dbReference type="PROSITE" id="PS50262"/>
    </source>
</evidence>
<dbReference type="PROSITE" id="PS50262">
    <property type="entry name" value="G_PROTEIN_RECEP_F1_2"/>
    <property type="match status" value="1"/>
</dbReference>
<comment type="caution">
    <text evidence="12">The sequence shown here is derived from an EMBL/GenBank/DDBJ whole genome shotgun (WGS) entry which is preliminary data.</text>
</comment>
<feature type="transmembrane region" description="Helical" evidence="10">
    <location>
        <begin position="249"/>
        <end position="272"/>
    </location>
</feature>
<accession>A0A8T3CUU3</accession>
<proteinExistence type="inferred from homology"/>
<evidence type="ECO:0000313" key="12">
    <source>
        <dbReference type="EMBL" id="KAI1886268.1"/>
    </source>
</evidence>
<dbReference type="Proteomes" id="UP000829720">
    <property type="component" value="Unassembled WGS sequence"/>
</dbReference>
<organism evidence="12 13">
    <name type="scientific">Albula goreensis</name>
    <dbReference type="NCBI Taxonomy" id="1534307"/>
    <lineage>
        <taxon>Eukaryota</taxon>
        <taxon>Metazoa</taxon>
        <taxon>Chordata</taxon>
        <taxon>Craniata</taxon>
        <taxon>Vertebrata</taxon>
        <taxon>Euteleostomi</taxon>
        <taxon>Actinopterygii</taxon>
        <taxon>Neopterygii</taxon>
        <taxon>Teleostei</taxon>
        <taxon>Albuliformes</taxon>
        <taxon>Albulidae</taxon>
        <taxon>Albula</taxon>
    </lineage>
</organism>
<evidence type="ECO:0000256" key="1">
    <source>
        <dbReference type="ARBA" id="ARBA00004651"/>
    </source>
</evidence>
<dbReference type="PRINTS" id="PR00237">
    <property type="entry name" value="GPCRRHODOPSN"/>
</dbReference>
<keyword evidence="13" id="KW-1185">Reference proteome</keyword>
<evidence type="ECO:0000313" key="13">
    <source>
        <dbReference type="Proteomes" id="UP000829720"/>
    </source>
</evidence>
<dbReference type="GO" id="GO:0006955">
    <property type="term" value="P:immune response"/>
    <property type="evidence" value="ECO:0007669"/>
    <property type="project" value="TreeGrafter"/>
</dbReference>
<evidence type="ECO:0000256" key="3">
    <source>
        <dbReference type="ARBA" id="ARBA00022692"/>
    </source>
</evidence>
<keyword evidence="3 9" id="KW-0812">Transmembrane</keyword>
<feature type="transmembrane region" description="Helical" evidence="10">
    <location>
        <begin position="339"/>
        <end position="360"/>
    </location>
</feature>
<dbReference type="GO" id="GO:0016493">
    <property type="term" value="F:C-C chemokine receptor activity"/>
    <property type="evidence" value="ECO:0007669"/>
    <property type="project" value="TreeGrafter"/>
</dbReference>
<protein>
    <recommendedName>
        <fullName evidence="11">G-protein coupled receptors family 1 profile domain-containing protein</fullName>
    </recommendedName>
</protein>
<dbReference type="GO" id="GO:0009897">
    <property type="term" value="C:external side of plasma membrane"/>
    <property type="evidence" value="ECO:0007669"/>
    <property type="project" value="TreeGrafter"/>
</dbReference>
<dbReference type="Gene3D" id="1.20.1070.10">
    <property type="entry name" value="Rhodopsin 7-helix transmembrane proteins"/>
    <property type="match status" value="1"/>
</dbReference>
<evidence type="ECO:0000256" key="2">
    <source>
        <dbReference type="ARBA" id="ARBA00022475"/>
    </source>
</evidence>
<evidence type="ECO:0000256" key="6">
    <source>
        <dbReference type="ARBA" id="ARBA00023136"/>
    </source>
</evidence>
<dbReference type="InterPro" id="IPR000276">
    <property type="entry name" value="GPCR_Rhodpsn"/>
</dbReference>
<dbReference type="InterPro" id="IPR050119">
    <property type="entry name" value="CCR1-9-like"/>
</dbReference>
<dbReference type="OrthoDB" id="9818824at2759"/>
<evidence type="ECO:0000256" key="10">
    <source>
        <dbReference type="SAM" id="Phobius"/>
    </source>
</evidence>
<dbReference type="InterPro" id="IPR017452">
    <property type="entry name" value="GPCR_Rhodpsn_7TM"/>
</dbReference>
<keyword evidence="2" id="KW-1003">Cell membrane</keyword>
<dbReference type="InterPro" id="IPR000355">
    <property type="entry name" value="Chemokine_rcpt"/>
</dbReference>
<dbReference type="GO" id="GO:0019722">
    <property type="term" value="P:calcium-mediated signaling"/>
    <property type="evidence" value="ECO:0007669"/>
    <property type="project" value="TreeGrafter"/>
</dbReference>
<gene>
    <name evidence="12" type="ORF">AGOR_G00212240</name>
</gene>
<feature type="domain" description="G-protein coupled receptors family 1 profile" evidence="11">
    <location>
        <begin position="152"/>
        <end position="398"/>
    </location>
</feature>
<feature type="transmembrane region" description="Helical" evidence="10">
    <location>
        <begin position="380"/>
        <end position="405"/>
    </location>
</feature>
<dbReference type="PRINTS" id="PR00657">
    <property type="entry name" value="CCCHEMOKINER"/>
</dbReference>
<dbReference type="PANTHER" id="PTHR10489">
    <property type="entry name" value="CELL ADHESION MOLECULE"/>
    <property type="match status" value="1"/>
</dbReference>
<feature type="transmembrane region" description="Helical" evidence="10">
    <location>
        <begin position="306"/>
        <end position="327"/>
    </location>
</feature>
<keyword evidence="6 10" id="KW-0472">Membrane</keyword>
<sequence length="466" mass="51816">MFLSCGKWAAVRKQREGNSLATFSWGLFRQGQPVLCLCLHASPLSGSGSFSLQTAEVCACFSEECCAAVCGALMDSKLVGQFLETTTVHEYIMYELKAQKSPAVDLDGLFLENGSYDYSSYEYEEDKPQAYEAAVVFLPVLYSLAMVVGLLGNGLVLGVLFQLRRTWSVTDTFILHLALADTLLLLTLPFWAVEAIQGWTFGSGLCKLTGAIFRINFYSGIFLLACISLDRYLSIVHAVQMYSHRKPWVVQASCLSVWLFCLLLSIPDWVFLKSVPDPEGLEKSVCTYSYPDTSSGAPDWRMKSRILYHAVGFALPTAVMVYCYSRVLLRLHGGSKQKVIRVVLALVAIFFISWTPYNAALLVDTYRQKSKDANVPDRSLVVTTALGYLHSCLNPILYTCLCVNFRHHLLDKLRLRSQATANHDLSLWDQAAGPPSGQTVENGTFNPMETVEQHQLGGLKEQNQVV</sequence>
<dbReference type="SUPFAM" id="SSF81321">
    <property type="entry name" value="Family A G protein-coupled receptor-like"/>
    <property type="match status" value="1"/>
</dbReference>
<evidence type="ECO:0000256" key="5">
    <source>
        <dbReference type="ARBA" id="ARBA00023040"/>
    </source>
</evidence>
<evidence type="ECO:0000256" key="8">
    <source>
        <dbReference type="ARBA" id="ARBA00023224"/>
    </source>
</evidence>
<dbReference type="GO" id="GO:0019957">
    <property type="term" value="F:C-C chemokine binding"/>
    <property type="evidence" value="ECO:0007669"/>
    <property type="project" value="TreeGrafter"/>
</dbReference>
<comment type="similarity">
    <text evidence="9">Belongs to the G-protein coupled receptor 1 family.</text>
</comment>
<dbReference type="GO" id="GO:0007204">
    <property type="term" value="P:positive regulation of cytosolic calcium ion concentration"/>
    <property type="evidence" value="ECO:0007669"/>
    <property type="project" value="TreeGrafter"/>
</dbReference>
<dbReference type="EMBL" id="JAERUA010000020">
    <property type="protein sequence ID" value="KAI1886268.1"/>
    <property type="molecule type" value="Genomic_DNA"/>
</dbReference>
<comment type="subcellular location">
    <subcellularLocation>
        <location evidence="1">Cell membrane</location>
        <topology evidence="1">Multi-pass membrane protein</topology>
    </subcellularLocation>
</comment>
<feature type="transmembrane region" description="Helical" evidence="10">
    <location>
        <begin position="173"/>
        <end position="191"/>
    </location>
</feature>
<keyword evidence="5 9" id="KW-0297">G-protein coupled receptor</keyword>